<feature type="active site" description="Proton acceptor; for dehydratase activity" evidence="12">
    <location>
        <position position="966"/>
    </location>
</feature>
<evidence type="ECO:0000259" key="15">
    <source>
        <dbReference type="PROSITE" id="PS52004"/>
    </source>
</evidence>
<dbReference type="InterPro" id="IPR013120">
    <property type="entry name" value="FAR_NAD-bd"/>
</dbReference>
<evidence type="ECO:0000256" key="8">
    <source>
        <dbReference type="ARBA" id="ARBA00023268"/>
    </source>
</evidence>
<dbReference type="InterPro" id="IPR001242">
    <property type="entry name" value="Condensation_dom"/>
</dbReference>
<dbReference type="InterPro" id="IPR049552">
    <property type="entry name" value="PKS_DH_N"/>
</dbReference>
<keyword evidence="3" id="KW-0597">Phosphoprotein</keyword>
<dbReference type="EMBL" id="DS995703">
    <property type="protein sequence ID" value="EEQ30016.1"/>
    <property type="molecule type" value="Genomic_DNA"/>
</dbReference>
<evidence type="ECO:0000256" key="9">
    <source>
        <dbReference type="ARBA" id="ARBA00029443"/>
    </source>
</evidence>
<feature type="region of interest" description="Disordered" evidence="13">
    <location>
        <begin position="2429"/>
        <end position="2473"/>
    </location>
</feature>
<dbReference type="Gene3D" id="3.30.70.3290">
    <property type="match status" value="1"/>
</dbReference>
<dbReference type="OMA" id="TILLAYC"/>
<dbReference type="Pfam" id="PF14765">
    <property type="entry name" value="PS-DH"/>
    <property type="match status" value="1"/>
</dbReference>
<comment type="similarity">
    <text evidence="9">In the C-terminal section; belongs to the NRP synthetase family.</text>
</comment>
<dbReference type="InterPro" id="IPR020845">
    <property type="entry name" value="AMP-binding_CS"/>
</dbReference>
<dbReference type="InterPro" id="IPR049551">
    <property type="entry name" value="PKS_DH_C"/>
</dbReference>
<dbReference type="Pfam" id="PF08242">
    <property type="entry name" value="Methyltransf_12"/>
    <property type="match status" value="1"/>
</dbReference>
<dbReference type="InterPro" id="IPR020841">
    <property type="entry name" value="PKS_Beta-ketoAc_synthase_dom"/>
</dbReference>
<dbReference type="CDD" id="cd00833">
    <property type="entry name" value="PKS"/>
    <property type="match status" value="1"/>
</dbReference>
<keyword evidence="18" id="KW-1185">Reference proteome</keyword>
<dbReference type="SUPFAM" id="SSF51735">
    <property type="entry name" value="NAD(P)-binding Rossmann-fold domains"/>
    <property type="match status" value="2"/>
</dbReference>
<dbReference type="InterPro" id="IPR042099">
    <property type="entry name" value="ANL_N_sf"/>
</dbReference>
<dbReference type="SUPFAM" id="SSF47336">
    <property type="entry name" value="ACP-like"/>
    <property type="match status" value="1"/>
</dbReference>
<dbReference type="Gene3D" id="1.10.1200.10">
    <property type="entry name" value="ACP-like"/>
    <property type="match status" value="1"/>
</dbReference>
<dbReference type="Pfam" id="PF16197">
    <property type="entry name" value="KAsynt_C_assoc"/>
    <property type="match status" value="1"/>
</dbReference>
<dbReference type="PROSITE" id="PS50075">
    <property type="entry name" value="CARRIER"/>
    <property type="match status" value="2"/>
</dbReference>
<dbReference type="InterPro" id="IPR050091">
    <property type="entry name" value="PKS_NRPS_Biosynth_Enz"/>
</dbReference>
<dbReference type="Pfam" id="PF00668">
    <property type="entry name" value="Condensation"/>
    <property type="match status" value="1"/>
</dbReference>
<feature type="compositionally biased region" description="Polar residues" evidence="13">
    <location>
        <begin position="2458"/>
        <end position="2470"/>
    </location>
</feature>
<dbReference type="eggNOG" id="KOG1178">
    <property type="taxonomic scope" value="Eukaryota"/>
</dbReference>
<dbReference type="eggNOG" id="KOG1202">
    <property type="taxonomic scope" value="Eukaryota"/>
</dbReference>
<evidence type="ECO:0000256" key="6">
    <source>
        <dbReference type="ARBA" id="ARBA00022679"/>
    </source>
</evidence>
<dbReference type="CDD" id="cd02440">
    <property type="entry name" value="AdoMet_MTases"/>
    <property type="match status" value="1"/>
</dbReference>
<dbReference type="InterPro" id="IPR006162">
    <property type="entry name" value="Ppantetheine_attach_site"/>
</dbReference>
<dbReference type="Gene3D" id="3.40.50.150">
    <property type="entry name" value="Vaccinia Virus protein VP39"/>
    <property type="match status" value="1"/>
</dbReference>
<dbReference type="InterPro" id="IPR042104">
    <property type="entry name" value="PKS_dehydratase_sf"/>
</dbReference>
<dbReference type="PROSITE" id="PS00455">
    <property type="entry name" value="AMP_BINDING"/>
    <property type="match status" value="1"/>
</dbReference>
<sequence length="3912" mass="430901">MISDTASEPIAIIGTGCRFPGQSNTPARLWSLLENPQDILKEIPTDRFSAEGFHNADSNYHGNSNVLHSYFLDENVRQFDARFFGIKPIEANAIDPQQRLLLEAVYEGLEAAGQRIEDLQGSDTAVYVGVMCGDYEAKLLRDLDTIPTYHATGVARSILSNRISYLFDWRGPSMTIDTACSSSLVALHQAVQTLRQGDSRVAIAAGTNLILGPENYIAESKLKMLSPTGRSRMWDADADGYARGEGVAAVVLKKLSDAIKDNDHIECIVREIGLNQDGRTDGITMPSPSSQASLIRQVYSKTGLDPRNETDRCQFFECHGTGTPAGDPVEAQAIHDAFFGADTCHRPETMTPLYVGSIKTVVGHTEGTAGLAAVIKMSLALQRSVIPPNLLFNRLNPNIKPFYNHLHIPTAPIPWPAVAAGQPRRVSVNSFGFGGANAHVILESYQSGIDMTKTLESCNDVAAITVPFLFSASSQRSLKSLLSSYSAYLKESNLVDIRNLAWTLYSRRSVLSVRAFFVAANIGELISKLDAAIESENIGIETTSKQSSPPKLLGIFTGQGAQWAAMGRELIRQSPFAKSRLQFLDAQLQRLPTDDRPSWSLLSKLVDGGDISEACLSQPICTAVQVLLVDLLRIAGIKFHTVVGHSSGEIAAAYAAGYITAEDACCVAYYRGMHASIACGANGQPGKMIAVATSRDDAQELCGLPYFRGRICVAAANAPNSVTLSGDADAILQAQIVFEDEEKTAKILFVDKAYHSHHMQRSAVAYEKSLSSFRPKFFPRSEATGKWFSSVYNEEFSNIPEGLHSDYWNANMVNAVLFADAVGKAYRESGPFDAAIEVGPHPALKSPTLKTVEEIPGVKGLPYTGVLQRGQNDIKAFAAGVAINIREYEDAITGPHPRSLLVGLPTYPWDKEREFWHESRASRNALSRKEPTHELLGNLLPDGTEGKEYRWRNFLSVKEVAWLDGHKLQQQTVFPAAGYASMAFEASKELCGSRTAKMIEVQDMTIHNALVFREDDVPVETLFTLTNVTEKGDNIGADFSLYATTGDQADTLLAPKASGTLKVILGEHNPNLLPARRESEPLMINVDRERFYSALETLGYGYTGPFKALDNLTRKAGVASGTLTNMLDDTNYGDRPLLIHPAALDTAIQAIILAYCYPHDGNLWSIHVPTQIHSIRINPTLCAEHFSKTDSFIFDATQTARKGPGLFGDVDVYNPSGEYAIVQLQGVQCVPFSQATAADDTKIFSRTVWGPVTPNCNSVCWDGRATESQYQLARDLERACLYYLNSWERDIPQDHPARTEGSYKGLFRFSSHIRTQVSRGKNKYCKREWMNDTEDVIQSIREKHGDNIDMKMVEAVGRNIPLVVRGETTILEHLFKDDLLTRYYADALPFPSYTRYLARTVKQLTHRYPAMKILEVGAGTGHATRQIFKEIGQTFQSYHFTDISSGFFEKAQQAFEDYEDKISFQVLDIENDISTQGYQTHSFDLVVASFVLHATAKLETTLRNVRRLLKPGGYLFLLEVTDNEPMRSSFSFGSLPGWWAGEEDGRLLSPCVEPVVWDSLLRQTGFSGVDSITDDVDDGLPFPASVMTSQAVDDRINLLREPIAELRSLGHKPIDDDLIIIGGSSLKTSRLINQVRALLSPMYKSVASLKDWEEMEPEAVTSTTSILNLSDLDQPVFAGLTERSFDGMKSAFENAKLIVWITEGCHADNPHANMSVGFGRSMLWEAPALKLQFIDYEHRNYKPEGIAEALLRFELATNWDSKGQMNNMLWSIELEILDTNNDIMVPRLVAHEEQNKRYNSARREILEQVNPMEFCVTAIDDGSHINLDKGPRLEDLEKAAKGASSSTCLMNVQLSSTLPVPIGTNSRLFVLFGTDHNSGETMIGLSETNASAVLLPFARAVKVATLDDEEQFQLVSMAIDCMLVAHIFSGLLEGDTLLVHEPSSQLAGALSRRSAKKGIDLQITTTQADSPSRGWVYLAPFLNDSGVAQKLPHSIQKFVNLSSSAESHDISFAIMRCLPRYCKRESVETIFENLTYISRADSDEVLQEHLDAAVDFALSDINDNVPTSASVDAIPISDLRGPNEDSAAHLPVTIKPADSKPLFSPDCTYWLVGLTGDLGLSLCQWMIRLGAKTLPPLGGVAQGAMVLRDTAVRDMNFDTMMKVTAPKVQGSINLEEIVGDRDLDFFVYFSSMTEVVGNIGQSNYTAANAFMVSLAAQRRKRGLAASIINIGVIIGVGYVTREASQAGQENLYKGGYMWMSEQSFHQIFAEAVIAGRRDSGLETEISTGLRHIKPSEENKPIWFDNPRFSHHVLTTSAGDAGPSNGGIVIPLKLQLEEATTQEEVFNIVRNAFLTKLQRLLKADPSEGRTEASVLALRTDDLGIDSLVAVEVRTWFLKNLFVNVPVLKILGGARIGEILEHALSQASKDLTPKLGQSTDTEAKAAPVTQPIRLSDVEAPSSSNLTPLSANGSEDVIADNSSATSLSTEPHQEEKEEIVNEPKPLAVERYGPLSHGQSMFWFVNIFVGDPTTLNHTGLFRIRGKLRISDLKLAITKVAMAHESLRTCFYEDTQGNGQVVQGIMEHPKLHLETQRITDEEEVSQKFNELTAHIYDLEKGETMRVIALTKSSSEHYFLIGCHHINVDGLSHQVLMRDIEMAYNGEPLGKPLQYLDFTLRQREELLNSMWTRELTYWKGIFRDIPQPIPVLSLPDAQSRTRLTNYNFHKTRTRLSPELTKQINQQSRHLKVTPFHFYLVAFQVALVRLSDAEDFCIGIGDANRTGSDMLGSIGPYVNLLPLRFSGHFEERTFADVAQETRKNVLEALAHSRVPFSALLDVLNVSRSEYHSPLFQTFVDYREGAKEKTTFGDMQLEMLDFETGRTAYDVNLDIVDNPAGCMIDIMVQCSLYSQGDAELFADSYKTILDTFSKYPDQALCNPVIFSDEKIRAALDLSRGPSYPSQWPETLIHRVADVVREFGENPAIKDGHGNLLTYEQMFSRTSSIAMELSDSGGKQGSTIAVFQERTSDWVCSLLAIMHVGAIYIPLDPSSPIERLISIVDDCHPAAILVDRNTVDKVSSLKAEQVMVVNVSSILQDSVTGCVPIGATAHTPGVILYTSGSTGTPKGITIRHNSLRNEIEFSALTYGLGAERVLQQSAMSFDMSLTQIFGALAFGGYVYICPSSMHADPISLSQLMASEQITMTGGTPSEYISWIRNGLPNLQNSPWKIAISGGEPVTTGLTHAFRSLGKARLSLFNAYGPTEVTCSSNRGEVMYKESLSTPISAGKAAPNAYIYIVDSCLHPLPVGCVGEIVVGGAGVAMGYLHRESETRKRFVHDKITTHKDPMFTSGQSLHRTGDLGRLLSDGSLIVEGRIGGDTQVKLHGIRIDLQDVERAILQAGQGRIIEAVASVRQVDDEMPRFIVAHVVLSKETLTMDQGLEEALPLPRHMKPSLIIPVSSLPKGSSGKVDRKRVASLALDYDHVPGCSATQQLMPEEAALKETWSNVLPDNIFRQHNITGKTDFFHVGGNSLLLVNLQRCIMENYGVHLDLAQLFESSTLSRMGWLIKERKAALQEDVIDWNVETELTHRAVTTTDTPAVMANFEGGPRVVVLTGATGYLGRALLEKLVVDDLVQSIYCIAVRRPTAELAKSDKVRIYRGNLGSPMLGLSEEDAEHIFAKASVIIHNGANVSHLKHYRTLRAENVSSTKELIQLALPRRIPIHYVSTAGVSLYTGVDEFGEVSAAANPPPTDGADGYTASKWASEVVLEKAARAHDGLAITIHRPSNIKREDVPELDLFQNLLKFSRLAAAVPSSPKLRGFLNLVTADDCASEILTEALRQVSSPACRYFHRIGDVNIRLEDLEKYMAGNIGRPTETLPLLEWTERAEGLGLHPSIASFFRRAEQGGQINYPLLVRGS</sequence>
<feature type="domain" description="Carrier" evidence="14">
    <location>
        <begin position="3485"/>
        <end position="3565"/>
    </location>
</feature>
<evidence type="ECO:0000256" key="10">
    <source>
        <dbReference type="ARBA" id="ARBA00031359"/>
    </source>
</evidence>
<dbReference type="Gene3D" id="3.40.50.720">
    <property type="entry name" value="NAD(P)-binding Rossmann-like Domain"/>
    <property type="match status" value="2"/>
</dbReference>
<evidence type="ECO:0000259" key="14">
    <source>
        <dbReference type="PROSITE" id="PS50075"/>
    </source>
</evidence>
<dbReference type="Pfam" id="PF00550">
    <property type="entry name" value="PP-binding"/>
    <property type="match status" value="1"/>
</dbReference>
<feature type="compositionally biased region" description="Polar residues" evidence="13">
    <location>
        <begin position="2429"/>
        <end position="2438"/>
    </location>
</feature>
<dbReference type="Gene3D" id="3.40.366.10">
    <property type="entry name" value="Malonyl-Coenzyme A Acyl Carrier Protein, domain 2"/>
    <property type="match status" value="1"/>
</dbReference>
<dbReference type="PANTHER" id="PTHR43775:SF20">
    <property type="entry name" value="HYBRID PKS-NRPS SYNTHETASE APDA"/>
    <property type="match status" value="1"/>
</dbReference>
<dbReference type="Pfam" id="PF00698">
    <property type="entry name" value="Acyl_transf_1"/>
    <property type="match status" value="1"/>
</dbReference>
<dbReference type="InterPro" id="IPR013968">
    <property type="entry name" value="PKS_KR"/>
</dbReference>
<feature type="region of interest" description="C-terminal hotdog fold" evidence="12">
    <location>
        <begin position="1083"/>
        <end position="1238"/>
    </location>
</feature>
<evidence type="ECO:0000256" key="5">
    <source>
        <dbReference type="ARBA" id="ARBA00022603"/>
    </source>
</evidence>
<dbReference type="InterPro" id="IPR045851">
    <property type="entry name" value="AMP-bd_C_sf"/>
</dbReference>
<organism evidence="17 18">
    <name type="scientific">Arthroderma otae (strain ATCC MYA-4605 / CBS 113480)</name>
    <name type="common">Microsporum canis</name>
    <dbReference type="NCBI Taxonomy" id="554155"/>
    <lineage>
        <taxon>Eukaryota</taxon>
        <taxon>Fungi</taxon>
        <taxon>Dikarya</taxon>
        <taxon>Ascomycota</taxon>
        <taxon>Pezizomycotina</taxon>
        <taxon>Eurotiomycetes</taxon>
        <taxon>Eurotiomycetidae</taxon>
        <taxon>Onygenales</taxon>
        <taxon>Arthrodermataceae</taxon>
        <taxon>Microsporum</taxon>
    </lineage>
</organism>
<dbReference type="Pfam" id="PF00501">
    <property type="entry name" value="AMP-binding"/>
    <property type="match status" value="1"/>
</dbReference>
<keyword evidence="7" id="KW-0677">Repeat</keyword>
<keyword evidence="2" id="KW-0596">Phosphopantetheine</keyword>
<keyword evidence="8" id="KW-0511">Multifunctional enzyme</keyword>
<dbReference type="InterPro" id="IPR020807">
    <property type="entry name" value="PKS_DH"/>
</dbReference>
<evidence type="ECO:0000256" key="2">
    <source>
        <dbReference type="ARBA" id="ARBA00022450"/>
    </source>
</evidence>
<keyword evidence="5" id="KW-0489">Methyltransferase</keyword>
<dbReference type="GO" id="GO:0032259">
    <property type="term" value="P:methylation"/>
    <property type="evidence" value="ECO:0007669"/>
    <property type="project" value="UniProtKB-KW"/>
</dbReference>
<dbReference type="Pfam" id="PF00109">
    <property type="entry name" value="ketoacyl-synt"/>
    <property type="match status" value="1"/>
</dbReference>
<dbReference type="InterPro" id="IPR057326">
    <property type="entry name" value="KR_dom"/>
</dbReference>
<dbReference type="STRING" id="554155.C5FJZ4"/>
<dbReference type="FunFam" id="3.40.47.10:FF:000019">
    <property type="entry name" value="Polyketide synthase type I"/>
    <property type="match status" value="1"/>
</dbReference>
<keyword evidence="4" id="KW-0436">Ligase</keyword>
<dbReference type="GO" id="GO:0016874">
    <property type="term" value="F:ligase activity"/>
    <property type="evidence" value="ECO:0007669"/>
    <property type="project" value="UniProtKB-KW"/>
</dbReference>
<dbReference type="OrthoDB" id="329835at2759"/>
<dbReference type="RefSeq" id="XP_002847329.1">
    <property type="nucleotide sequence ID" value="XM_002847283.1"/>
</dbReference>
<dbReference type="Gene3D" id="3.30.300.30">
    <property type="match status" value="1"/>
</dbReference>
<dbReference type="GO" id="GO:0008168">
    <property type="term" value="F:methyltransferase activity"/>
    <property type="evidence" value="ECO:0007669"/>
    <property type="project" value="UniProtKB-KW"/>
</dbReference>
<feature type="domain" description="PKS/mFAS DH" evidence="16">
    <location>
        <begin position="933"/>
        <end position="1238"/>
    </location>
</feature>
<feature type="domain" description="Ketosynthase family 3 (KS3)" evidence="15">
    <location>
        <begin position="7"/>
        <end position="444"/>
    </location>
</feature>
<dbReference type="InterPro" id="IPR029063">
    <property type="entry name" value="SAM-dependent_MTases_sf"/>
</dbReference>
<dbReference type="SMART" id="SM00822">
    <property type="entry name" value="PKS_KR"/>
    <property type="match status" value="1"/>
</dbReference>
<dbReference type="Pfam" id="PF21089">
    <property type="entry name" value="PKS_DH_N"/>
    <property type="match status" value="1"/>
</dbReference>
<dbReference type="SUPFAM" id="SSF55048">
    <property type="entry name" value="Probable ACP-binding domain of malonyl-CoA ACP transacylase"/>
    <property type="match status" value="1"/>
</dbReference>
<dbReference type="GO" id="GO:0006633">
    <property type="term" value="P:fatty acid biosynthetic process"/>
    <property type="evidence" value="ECO:0007669"/>
    <property type="project" value="InterPro"/>
</dbReference>
<dbReference type="SMART" id="SM00826">
    <property type="entry name" value="PKS_DH"/>
    <property type="match status" value="1"/>
</dbReference>
<dbReference type="SUPFAM" id="SSF52777">
    <property type="entry name" value="CoA-dependent acyltransferases"/>
    <property type="match status" value="2"/>
</dbReference>
<dbReference type="GO" id="GO:0009403">
    <property type="term" value="P:toxin biosynthetic process"/>
    <property type="evidence" value="ECO:0007669"/>
    <property type="project" value="UniProtKB-ARBA"/>
</dbReference>
<dbReference type="GO" id="GO:0004315">
    <property type="term" value="F:3-oxoacyl-[acyl-carrier-protein] synthase activity"/>
    <property type="evidence" value="ECO:0007669"/>
    <property type="project" value="InterPro"/>
</dbReference>
<dbReference type="Pfam" id="PF07993">
    <property type="entry name" value="NAD_binding_4"/>
    <property type="match status" value="1"/>
</dbReference>
<dbReference type="InterPro" id="IPR016035">
    <property type="entry name" value="Acyl_Trfase/lysoPLipase"/>
</dbReference>
<dbReference type="GO" id="GO:0004312">
    <property type="term" value="F:fatty acid synthase activity"/>
    <property type="evidence" value="ECO:0007669"/>
    <property type="project" value="TreeGrafter"/>
</dbReference>
<evidence type="ECO:0000256" key="13">
    <source>
        <dbReference type="SAM" id="MobiDB-lite"/>
    </source>
</evidence>
<evidence type="ECO:0000256" key="3">
    <source>
        <dbReference type="ARBA" id="ARBA00022553"/>
    </source>
</evidence>
<dbReference type="Pfam" id="PF02801">
    <property type="entry name" value="Ketoacyl-synt_C"/>
    <property type="match status" value="1"/>
</dbReference>
<reference evidence="18" key="1">
    <citation type="journal article" date="2012" name="MBio">
        <title>Comparative genome analysis of Trichophyton rubrum and related dermatophytes reveals candidate genes involved in infection.</title>
        <authorList>
            <person name="Martinez D.A."/>
            <person name="Oliver B.G."/>
            <person name="Graeser Y."/>
            <person name="Goldberg J.M."/>
            <person name="Li W."/>
            <person name="Martinez-Rossi N.M."/>
            <person name="Monod M."/>
            <person name="Shelest E."/>
            <person name="Barton R.C."/>
            <person name="Birch E."/>
            <person name="Brakhage A.A."/>
            <person name="Chen Z."/>
            <person name="Gurr S.J."/>
            <person name="Heiman D."/>
            <person name="Heitman J."/>
            <person name="Kosti I."/>
            <person name="Rossi A."/>
            <person name="Saif S."/>
            <person name="Samalova M."/>
            <person name="Saunders C.W."/>
            <person name="Shea T."/>
            <person name="Summerbell R.C."/>
            <person name="Xu J."/>
            <person name="Young S."/>
            <person name="Zeng Q."/>
            <person name="Birren B.W."/>
            <person name="Cuomo C.A."/>
            <person name="White T.C."/>
        </authorList>
    </citation>
    <scope>NUCLEOTIDE SEQUENCE [LARGE SCALE GENOMIC DNA]</scope>
    <source>
        <strain evidence="18">ATCC MYA-4605 / CBS 113480</strain>
    </source>
</reference>
<accession>C5FJZ4</accession>
<dbReference type="Gene3D" id="3.40.50.12780">
    <property type="entry name" value="N-terminal domain of ligase-like"/>
    <property type="match status" value="1"/>
</dbReference>
<evidence type="ECO:0000256" key="12">
    <source>
        <dbReference type="PROSITE-ProRule" id="PRU01363"/>
    </source>
</evidence>
<gene>
    <name evidence="17" type="ORF">MCYG_02835</name>
</gene>
<dbReference type="InterPro" id="IPR001227">
    <property type="entry name" value="Ac_transferase_dom_sf"/>
</dbReference>
<dbReference type="SMART" id="SM00827">
    <property type="entry name" value="PKS_AT"/>
    <property type="match status" value="1"/>
</dbReference>
<protein>
    <recommendedName>
        <fullName evidence="1">Non-reducing polyketide synthase nscA</fullName>
    </recommendedName>
    <alternativeName>
        <fullName evidence="10">Conidial yellow pigment biosynthesis polyketide synthase nscA</fullName>
    </alternativeName>
    <alternativeName>
        <fullName evidence="11">Neosartoricin B biosynthesis protein A</fullName>
    </alternativeName>
</protein>
<name>C5FJZ4_ARTOC</name>
<dbReference type="CDD" id="cd19532">
    <property type="entry name" value="C_PKS-NRPS"/>
    <property type="match status" value="1"/>
</dbReference>
<dbReference type="InterPro" id="IPR036291">
    <property type="entry name" value="NAD(P)-bd_dom_sf"/>
</dbReference>
<dbReference type="InterPro" id="IPR014043">
    <property type="entry name" value="Acyl_transferase_dom"/>
</dbReference>
<evidence type="ECO:0000256" key="4">
    <source>
        <dbReference type="ARBA" id="ARBA00022598"/>
    </source>
</evidence>
<dbReference type="CDD" id="cd05930">
    <property type="entry name" value="A_NRPS"/>
    <property type="match status" value="1"/>
</dbReference>
<feature type="active site" description="Proton donor; for dehydratase activity" evidence="12">
    <location>
        <position position="1145"/>
    </location>
</feature>
<dbReference type="HOGENOM" id="CLU_000022_37_2_1"/>
<dbReference type="InterPro" id="IPR009081">
    <property type="entry name" value="PP-bd_ACP"/>
</dbReference>
<dbReference type="GeneID" id="9224712"/>
<dbReference type="VEuPathDB" id="FungiDB:MCYG_02835"/>
<dbReference type="SMART" id="SM00825">
    <property type="entry name" value="PKS_KS"/>
    <property type="match status" value="1"/>
</dbReference>
<dbReference type="Gene3D" id="3.30.559.10">
    <property type="entry name" value="Chloramphenicol acetyltransferase-like domain"/>
    <property type="match status" value="1"/>
</dbReference>
<dbReference type="Proteomes" id="UP000002035">
    <property type="component" value="Unassembled WGS sequence"/>
</dbReference>
<dbReference type="InterPro" id="IPR036736">
    <property type="entry name" value="ACP-like_sf"/>
</dbReference>
<evidence type="ECO:0000256" key="11">
    <source>
        <dbReference type="ARBA" id="ARBA00033379"/>
    </source>
</evidence>
<dbReference type="PANTHER" id="PTHR43775">
    <property type="entry name" value="FATTY ACID SYNTHASE"/>
    <property type="match status" value="1"/>
</dbReference>
<dbReference type="PROSITE" id="PS00606">
    <property type="entry name" value="KS3_1"/>
    <property type="match status" value="1"/>
</dbReference>
<dbReference type="InterPro" id="IPR016039">
    <property type="entry name" value="Thiolase-like"/>
</dbReference>
<dbReference type="SUPFAM" id="SSF53335">
    <property type="entry name" value="S-adenosyl-L-methionine-dependent methyltransferases"/>
    <property type="match status" value="1"/>
</dbReference>
<keyword evidence="6" id="KW-0808">Transferase</keyword>
<evidence type="ECO:0000259" key="16">
    <source>
        <dbReference type="PROSITE" id="PS52019"/>
    </source>
</evidence>
<dbReference type="SUPFAM" id="SSF53901">
    <property type="entry name" value="Thiolase-like"/>
    <property type="match status" value="1"/>
</dbReference>
<dbReference type="Pfam" id="PF08659">
    <property type="entry name" value="KR"/>
    <property type="match status" value="1"/>
</dbReference>
<dbReference type="InterPro" id="IPR013217">
    <property type="entry name" value="Methyltransf_12"/>
</dbReference>
<dbReference type="Gene3D" id="3.40.47.10">
    <property type="match status" value="1"/>
</dbReference>
<dbReference type="InterPro" id="IPR014031">
    <property type="entry name" value="Ketoacyl_synth_C"/>
</dbReference>
<dbReference type="InterPro" id="IPR023213">
    <property type="entry name" value="CAT-like_dom_sf"/>
</dbReference>
<evidence type="ECO:0000313" key="18">
    <source>
        <dbReference type="Proteomes" id="UP000002035"/>
    </source>
</evidence>
<evidence type="ECO:0000313" key="17">
    <source>
        <dbReference type="EMBL" id="EEQ30016.1"/>
    </source>
</evidence>
<evidence type="ECO:0000256" key="7">
    <source>
        <dbReference type="ARBA" id="ARBA00022737"/>
    </source>
</evidence>
<dbReference type="InterPro" id="IPR018201">
    <property type="entry name" value="Ketoacyl_synth_AS"/>
</dbReference>
<dbReference type="InterPro" id="IPR032821">
    <property type="entry name" value="PKS_assoc"/>
</dbReference>
<dbReference type="InterPro" id="IPR014030">
    <property type="entry name" value="Ketoacyl_synth_N"/>
</dbReference>
<dbReference type="PROSITE" id="PS00012">
    <property type="entry name" value="PHOSPHOPANTETHEINE"/>
    <property type="match status" value="1"/>
</dbReference>
<dbReference type="Gene3D" id="3.30.559.30">
    <property type="entry name" value="Nonribosomal peptide synthetase, condensation domain"/>
    <property type="match status" value="1"/>
</dbReference>
<dbReference type="PROSITE" id="PS52019">
    <property type="entry name" value="PKS_MFAS_DH"/>
    <property type="match status" value="1"/>
</dbReference>
<evidence type="ECO:0000256" key="1">
    <source>
        <dbReference type="ARBA" id="ARBA00018393"/>
    </source>
</evidence>
<feature type="domain" description="Carrier" evidence="14">
    <location>
        <begin position="2350"/>
        <end position="2425"/>
    </location>
</feature>
<dbReference type="InterPro" id="IPR049900">
    <property type="entry name" value="PKS_mFAS_DH"/>
</dbReference>
<dbReference type="SUPFAM" id="SSF56801">
    <property type="entry name" value="Acetyl-CoA synthetase-like"/>
    <property type="match status" value="1"/>
</dbReference>
<dbReference type="InterPro" id="IPR000873">
    <property type="entry name" value="AMP-dep_synth/lig_dom"/>
</dbReference>
<dbReference type="InterPro" id="IPR016036">
    <property type="entry name" value="Malonyl_transacylase_ACP-bd"/>
</dbReference>
<dbReference type="Gene3D" id="3.10.129.110">
    <property type="entry name" value="Polyketide synthase dehydratase"/>
    <property type="match status" value="1"/>
</dbReference>
<proteinExistence type="inferred from homology"/>
<dbReference type="PROSITE" id="PS52004">
    <property type="entry name" value="KS3_2"/>
    <property type="match status" value="1"/>
</dbReference>
<dbReference type="SUPFAM" id="SSF52151">
    <property type="entry name" value="FabD/lysophospholipase-like"/>
    <property type="match status" value="1"/>
</dbReference>
<feature type="region of interest" description="N-terminal hotdog fold" evidence="12">
    <location>
        <begin position="933"/>
        <end position="1068"/>
    </location>
</feature>